<dbReference type="SMART" id="SM00105">
    <property type="entry name" value="ArfGap"/>
    <property type="match status" value="1"/>
</dbReference>
<dbReference type="Pfam" id="PF12796">
    <property type="entry name" value="Ank_2"/>
    <property type="match status" value="1"/>
</dbReference>
<dbReference type="SUPFAM" id="SSF57863">
    <property type="entry name" value="ArfGap/RecO-like zinc finger"/>
    <property type="match status" value="1"/>
</dbReference>
<dbReference type="Pfam" id="PF01412">
    <property type="entry name" value="ArfGap"/>
    <property type="match status" value="1"/>
</dbReference>
<evidence type="ECO:0000256" key="6">
    <source>
        <dbReference type="PROSITE-ProRule" id="PRU00288"/>
    </source>
</evidence>
<dbReference type="SUPFAM" id="SSF50729">
    <property type="entry name" value="PH domain-like"/>
    <property type="match status" value="1"/>
</dbReference>
<dbReference type="InterPro" id="IPR027267">
    <property type="entry name" value="AH/BAR_dom_sf"/>
</dbReference>
<keyword evidence="3 6" id="KW-0863">Zinc-finger</keyword>
<dbReference type="InterPro" id="IPR037278">
    <property type="entry name" value="ARFGAP/RecO"/>
</dbReference>
<feature type="domain" description="PH" evidence="8">
    <location>
        <begin position="265"/>
        <end position="361"/>
    </location>
</feature>
<dbReference type="PROSITE" id="PS50088">
    <property type="entry name" value="ANK_REPEAT"/>
    <property type="match status" value="2"/>
</dbReference>
<dbReference type="PANTHER" id="PTHR23180:SF399">
    <property type="entry name" value="BLOWN FUSE, ISOFORM A-RELATED"/>
    <property type="match status" value="1"/>
</dbReference>
<dbReference type="InterPro" id="IPR001849">
    <property type="entry name" value="PH_domain"/>
</dbReference>
<dbReference type="FunFam" id="2.30.29.30:FF:000026">
    <property type="entry name" value="Arf-GAP with coiled-coil, ANK repeat and PH domain-containing protein 2"/>
    <property type="match status" value="1"/>
</dbReference>
<dbReference type="Gene3D" id="1.10.220.150">
    <property type="entry name" value="Arf GTPase activating protein"/>
    <property type="match status" value="1"/>
</dbReference>
<dbReference type="Pfam" id="PF00169">
    <property type="entry name" value="PH"/>
    <property type="match status" value="1"/>
</dbReference>
<dbReference type="Gene3D" id="1.25.40.20">
    <property type="entry name" value="Ankyrin repeat-containing domain"/>
    <property type="match status" value="1"/>
</dbReference>
<dbReference type="EMBL" id="GFXV01002597">
    <property type="protein sequence ID" value="MBW14402.1"/>
    <property type="molecule type" value="Transcribed_RNA"/>
</dbReference>
<dbReference type="GO" id="GO:0005096">
    <property type="term" value="F:GTPase activator activity"/>
    <property type="evidence" value="ECO:0007669"/>
    <property type="project" value="UniProtKB-KW"/>
</dbReference>
<dbReference type="InterPro" id="IPR004148">
    <property type="entry name" value="BAR_dom"/>
</dbReference>
<dbReference type="SMART" id="SM00248">
    <property type="entry name" value="ANK"/>
    <property type="match status" value="2"/>
</dbReference>
<dbReference type="GO" id="GO:0005737">
    <property type="term" value="C:cytoplasm"/>
    <property type="evidence" value="ECO:0007669"/>
    <property type="project" value="InterPro"/>
</dbReference>
<feature type="repeat" description="ANK" evidence="5">
    <location>
        <begin position="619"/>
        <end position="651"/>
    </location>
</feature>
<sequence>MQTISVSNCLQDSPKFRTQLDRHESNIDLLEHRLEKVVKVYSLMIDSGKTYVSQQSLFANSLWEMGLCFRDDTSSTKNLNKIIHALQEMNKFLTTFLDQASRTVLNNLTVFVKEDIKASKESKHIFEKATYELDAALLRNSQVLKSRPQEADEVLSQLASARSSFRHAALDHVHCITMLLTRKKPEIFSTLLSYIQAWGTYFHQGFTLTEDLQDFIQNLNKEVVLMTAEAAEMENQLSEHHKLVDSNDTVMINGDCENGEKGKDVIRIEGYLYKRTSNAFKTWNRRWFYLKNNQLAYSKRNGENLFTVMEDDLGICSVKPAYDAERRFCFEVLSPSKSHILQADSEYVYKLWIETIQQGIENAIRNRPQPKPNQDDDSSNENFQTPKIKKSKTLDVLVKIPGNEKCCDCKAPNPDWASINLGITLCIECSGVHRSLGVHYSKVRSLTLDDWEPEILKVLAEVGNSVVNEVYEYNVPDTVVRASAKCLGPIREQWIRNKYVDRLFVKPIPNNELILEEFNTRKWSVRKVRRRGVQSTVKNEKKDNVMVIGGNAKSISLDVISSDDDSTISDDGTDVVEEDISTLRPDMLLYRAAAAHNLPVMCHAIATGADRNWKNPNDNGRTSLFQAILSGSVMACEYLILNASDINVQDDHGQTPLFFATQLGHTAQVCLLLKHKANQYLKDNDNIEPLDVATKQANANIVTLLKISRLNDQSEIPESFKDAVRDFTQLTFSPLHK</sequence>
<reference evidence="10" key="1">
    <citation type="submission" date="2017-10" db="EMBL/GenBank/DDBJ databases">
        <title>Transcriptome Assembly of Sugarcane Aphid Adults.</title>
        <authorList>
            <person name="Scully E.D."/>
            <person name="Palmer N.A."/>
            <person name="Geib S.M."/>
            <person name="Sarath G."/>
            <person name="Sattler S.E."/>
        </authorList>
    </citation>
    <scope>NUCLEOTIDE SEQUENCE</scope>
    <source>
        <tissue evidence="10">Whole body</tissue>
    </source>
</reference>
<dbReference type="AlphaFoldDB" id="A0A2H8TL56"/>
<dbReference type="OrthoDB" id="10070851at2759"/>
<evidence type="ECO:0000256" key="4">
    <source>
        <dbReference type="ARBA" id="ARBA00022833"/>
    </source>
</evidence>
<dbReference type="InterPro" id="IPR045258">
    <property type="entry name" value="ACAP1/2/3-like"/>
</dbReference>
<dbReference type="InterPro" id="IPR011993">
    <property type="entry name" value="PH-like_dom_sf"/>
</dbReference>
<dbReference type="FunFam" id="1.10.220.150:FF:000009">
    <property type="entry name" value="stromal membrane-associated protein 1 isoform X1"/>
    <property type="match status" value="1"/>
</dbReference>
<keyword evidence="4" id="KW-0862">Zinc</keyword>
<evidence type="ECO:0000256" key="5">
    <source>
        <dbReference type="PROSITE-ProRule" id="PRU00023"/>
    </source>
</evidence>
<evidence type="ECO:0000256" key="2">
    <source>
        <dbReference type="ARBA" id="ARBA00022723"/>
    </source>
</evidence>
<protein>
    <submittedName>
        <fullName evidence="10">Arf-GAP with coiled-coil, ANK repeat and PH domain-containing protein 2</fullName>
    </submittedName>
</protein>
<evidence type="ECO:0000259" key="8">
    <source>
        <dbReference type="PROSITE" id="PS50003"/>
    </source>
</evidence>
<dbReference type="GO" id="GO:0008270">
    <property type="term" value="F:zinc ion binding"/>
    <property type="evidence" value="ECO:0007669"/>
    <property type="project" value="UniProtKB-KW"/>
</dbReference>
<keyword evidence="5" id="KW-0040">ANK repeat</keyword>
<dbReference type="Gene3D" id="1.20.1270.60">
    <property type="entry name" value="Arfaptin homology (AH) domain/BAR domain"/>
    <property type="match status" value="1"/>
</dbReference>
<dbReference type="InterPro" id="IPR036770">
    <property type="entry name" value="Ankyrin_rpt-contain_sf"/>
</dbReference>
<keyword evidence="2" id="KW-0479">Metal-binding</keyword>
<dbReference type="Pfam" id="PF16746">
    <property type="entry name" value="BAR_3"/>
    <property type="match status" value="1"/>
</dbReference>
<evidence type="ECO:0000256" key="7">
    <source>
        <dbReference type="SAM" id="MobiDB-lite"/>
    </source>
</evidence>
<proteinExistence type="predicted"/>
<evidence type="ECO:0000259" key="9">
    <source>
        <dbReference type="PROSITE" id="PS50115"/>
    </source>
</evidence>
<dbReference type="SMART" id="SM00233">
    <property type="entry name" value="PH"/>
    <property type="match status" value="1"/>
</dbReference>
<dbReference type="InterPro" id="IPR002110">
    <property type="entry name" value="Ankyrin_rpt"/>
</dbReference>
<dbReference type="PRINTS" id="PR00405">
    <property type="entry name" value="REVINTRACTNG"/>
</dbReference>
<dbReference type="PROSITE" id="PS50115">
    <property type="entry name" value="ARFGAP"/>
    <property type="match status" value="1"/>
</dbReference>
<dbReference type="SUPFAM" id="SSF48403">
    <property type="entry name" value="Ankyrin repeat"/>
    <property type="match status" value="1"/>
</dbReference>
<dbReference type="InterPro" id="IPR001164">
    <property type="entry name" value="ArfGAP_dom"/>
</dbReference>
<feature type="domain" description="Arf-GAP" evidence="9">
    <location>
        <begin position="391"/>
        <end position="512"/>
    </location>
</feature>
<dbReference type="PANTHER" id="PTHR23180">
    <property type="entry name" value="CENTAURIN/ARF"/>
    <property type="match status" value="1"/>
</dbReference>
<evidence type="ECO:0000256" key="1">
    <source>
        <dbReference type="ARBA" id="ARBA00022468"/>
    </source>
</evidence>
<keyword evidence="1" id="KW-0343">GTPase activation</keyword>
<evidence type="ECO:0000256" key="3">
    <source>
        <dbReference type="ARBA" id="ARBA00022771"/>
    </source>
</evidence>
<accession>A0A2H8TL56</accession>
<dbReference type="CDD" id="cd13250">
    <property type="entry name" value="PH_ACAP"/>
    <property type="match status" value="1"/>
</dbReference>
<dbReference type="PROSITE" id="PS50003">
    <property type="entry name" value="PH_DOMAIN"/>
    <property type="match status" value="1"/>
</dbReference>
<feature type="region of interest" description="Disordered" evidence="7">
    <location>
        <begin position="364"/>
        <end position="385"/>
    </location>
</feature>
<dbReference type="Gene3D" id="2.30.29.30">
    <property type="entry name" value="Pleckstrin-homology domain (PH domain)/Phosphotyrosine-binding domain (PTB)"/>
    <property type="match status" value="1"/>
</dbReference>
<dbReference type="SUPFAM" id="SSF103657">
    <property type="entry name" value="BAR/IMD domain-like"/>
    <property type="match status" value="1"/>
</dbReference>
<gene>
    <name evidence="10" type="primary">ACAP2_4</name>
</gene>
<evidence type="ECO:0000313" key="10">
    <source>
        <dbReference type="EMBL" id="MBW14402.1"/>
    </source>
</evidence>
<dbReference type="CDD" id="cd07603">
    <property type="entry name" value="BAR_ACAPs"/>
    <property type="match status" value="1"/>
</dbReference>
<name>A0A2H8TL56_9HEMI</name>
<feature type="repeat" description="ANK" evidence="5">
    <location>
        <begin position="652"/>
        <end position="684"/>
    </location>
</feature>
<dbReference type="InterPro" id="IPR038508">
    <property type="entry name" value="ArfGAP_dom_sf"/>
</dbReference>
<organism evidence="10">
    <name type="scientific">Melanaphis sacchari</name>
    <dbReference type="NCBI Taxonomy" id="742174"/>
    <lineage>
        <taxon>Eukaryota</taxon>
        <taxon>Metazoa</taxon>
        <taxon>Ecdysozoa</taxon>
        <taxon>Arthropoda</taxon>
        <taxon>Hexapoda</taxon>
        <taxon>Insecta</taxon>
        <taxon>Pterygota</taxon>
        <taxon>Neoptera</taxon>
        <taxon>Paraneoptera</taxon>
        <taxon>Hemiptera</taxon>
        <taxon>Sternorrhyncha</taxon>
        <taxon>Aphidomorpha</taxon>
        <taxon>Aphidoidea</taxon>
        <taxon>Aphididae</taxon>
        <taxon>Aphidini</taxon>
        <taxon>Melanaphis</taxon>
    </lineage>
</organism>